<reference evidence="6" key="1">
    <citation type="submission" date="2022-11" db="EMBL/GenBank/DDBJ databases">
        <title>Centuries of genome instability and evolution in soft-shell clam transmissible cancer (bioRxiv).</title>
        <authorList>
            <person name="Hart S.F.M."/>
            <person name="Yonemitsu M.A."/>
            <person name="Giersch R.M."/>
            <person name="Beal B.F."/>
            <person name="Arriagada G."/>
            <person name="Davis B.W."/>
            <person name="Ostrander E.A."/>
            <person name="Goff S.P."/>
            <person name="Metzger M.J."/>
        </authorList>
    </citation>
    <scope>NUCLEOTIDE SEQUENCE</scope>
    <source>
        <strain evidence="6">MELC-2E11</strain>
        <tissue evidence="6">Siphon/mantle</tissue>
    </source>
</reference>
<feature type="compositionally biased region" description="Polar residues" evidence="4">
    <location>
        <begin position="666"/>
        <end position="678"/>
    </location>
</feature>
<feature type="region of interest" description="Disordered" evidence="4">
    <location>
        <begin position="1183"/>
        <end position="1547"/>
    </location>
</feature>
<feature type="compositionally biased region" description="Basic and acidic residues" evidence="4">
    <location>
        <begin position="2072"/>
        <end position="2082"/>
    </location>
</feature>
<feature type="region of interest" description="Disordered" evidence="4">
    <location>
        <begin position="979"/>
        <end position="1053"/>
    </location>
</feature>
<feature type="compositionally biased region" description="Polar residues" evidence="4">
    <location>
        <begin position="126"/>
        <end position="135"/>
    </location>
</feature>
<organism evidence="6 7">
    <name type="scientific">Mya arenaria</name>
    <name type="common">Soft-shell clam</name>
    <dbReference type="NCBI Taxonomy" id="6604"/>
    <lineage>
        <taxon>Eukaryota</taxon>
        <taxon>Metazoa</taxon>
        <taxon>Spiralia</taxon>
        <taxon>Lophotrochozoa</taxon>
        <taxon>Mollusca</taxon>
        <taxon>Bivalvia</taxon>
        <taxon>Autobranchia</taxon>
        <taxon>Heteroconchia</taxon>
        <taxon>Euheterodonta</taxon>
        <taxon>Imparidentia</taxon>
        <taxon>Neoheterodontei</taxon>
        <taxon>Myida</taxon>
        <taxon>Myoidea</taxon>
        <taxon>Myidae</taxon>
        <taxon>Mya</taxon>
    </lineage>
</organism>
<feature type="compositionally biased region" description="Polar residues" evidence="4">
    <location>
        <begin position="1447"/>
        <end position="1459"/>
    </location>
</feature>
<feature type="compositionally biased region" description="Polar residues" evidence="4">
    <location>
        <begin position="1425"/>
        <end position="1438"/>
    </location>
</feature>
<dbReference type="CDD" id="cd16865">
    <property type="entry name" value="ARID_ARID1A-like"/>
    <property type="match status" value="1"/>
</dbReference>
<feature type="region of interest" description="Disordered" evidence="4">
    <location>
        <begin position="438"/>
        <end position="808"/>
    </location>
</feature>
<feature type="compositionally biased region" description="Polar residues" evidence="4">
    <location>
        <begin position="991"/>
        <end position="1000"/>
    </location>
</feature>
<feature type="compositionally biased region" description="Pro residues" evidence="4">
    <location>
        <begin position="544"/>
        <end position="554"/>
    </location>
</feature>
<feature type="region of interest" description="Disordered" evidence="4">
    <location>
        <begin position="2033"/>
        <end position="2091"/>
    </location>
</feature>
<feature type="compositionally biased region" description="Low complexity" evidence="4">
    <location>
        <begin position="53"/>
        <end position="65"/>
    </location>
</feature>
<feature type="compositionally biased region" description="Low complexity" evidence="4">
    <location>
        <begin position="1622"/>
        <end position="1642"/>
    </location>
</feature>
<feature type="compositionally biased region" description="Polar residues" evidence="4">
    <location>
        <begin position="30"/>
        <end position="41"/>
    </location>
</feature>
<dbReference type="InterPro" id="IPR021906">
    <property type="entry name" value="BAF250/Osa"/>
</dbReference>
<feature type="compositionally biased region" description="Polar residues" evidence="4">
    <location>
        <begin position="161"/>
        <end position="215"/>
    </location>
</feature>
<feature type="compositionally biased region" description="Low complexity" evidence="4">
    <location>
        <begin position="1232"/>
        <end position="1252"/>
    </location>
</feature>
<dbReference type="Pfam" id="PF12031">
    <property type="entry name" value="BAF250_C"/>
    <property type="match status" value="1"/>
</dbReference>
<evidence type="ECO:0000313" key="7">
    <source>
        <dbReference type="Proteomes" id="UP001164746"/>
    </source>
</evidence>
<feature type="compositionally biased region" description="Low complexity" evidence="4">
    <location>
        <begin position="679"/>
        <end position="690"/>
    </location>
</feature>
<dbReference type="EMBL" id="CP111017">
    <property type="protein sequence ID" value="WAR06891.1"/>
    <property type="molecule type" value="Genomic_DNA"/>
</dbReference>
<feature type="compositionally biased region" description="Polar residues" evidence="4">
    <location>
        <begin position="1501"/>
        <end position="1523"/>
    </location>
</feature>
<feature type="compositionally biased region" description="Polar residues" evidence="4">
    <location>
        <begin position="470"/>
        <end position="480"/>
    </location>
</feature>
<evidence type="ECO:0000256" key="3">
    <source>
        <dbReference type="ARBA" id="ARBA00023242"/>
    </source>
</evidence>
<dbReference type="PANTHER" id="PTHR12656">
    <property type="entry name" value="BRG-1 ASSOCIATED FACTOR 250 BAF250"/>
    <property type="match status" value="1"/>
</dbReference>
<feature type="compositionally biased region" description="Polar residues" evidence="4">
    <location>
        <begin position="1671"/>
        <end position="1687"/>
    </location>
</feature>
<dbReference type="Pfam" id="PF01388">
    <property type="entry name" value="ARID"/>
    <property type="match status" value="1"/>
</dbReference>
<comment type="subcellular location">
    <subcellularLocation>
        <location evidence="1">Nucleus</location>
    </subcellularLocation>
</comment>
<dbReference type="Proteomes" id="UP001164746">
    <property type="component" value="Chromosome 6"/>
</dbReference>
<dbReference type="SMART" id="SM00501">
    <property type="entry name" value="BRIGHT"/>
    <property type="match status" value="1"/>
</dbReference>
<sequence>MEGSYMSPEMSSYGPGPGEPGHDGYGRMSDNMQMSQYSSHNRPGYVENMSNEYGSQGYGQYSPSGNRGGYTGQQRPGMRPGSQNIGLMPGQQGYNPGQQRMMSGQSISQQSGPTPTLNQLLQNPNSQQRFSNTYEGYSGPQKGPDMGPSNGPYSMPPAGWIQQNQRGMGNYPQMSMPGSSSYRGQNHPFNQGYVQQTSGAQFSNQGTYQQQQLPTNPAPGSLPQQQRPTPQPSPHLPVSPVPSPSPASRVTPNHSPGPNRPPPQPSPGQQRLAQHSPAPSQRSAPSQLSPPGTSAGHHNTQLNHLSSPKESSSFEDVRGEATSMRDSSRPETSPGSVGSRSNTPASLSGYNQQMMPPPMGPGQMGAGYNPGNYPMRQPGPGMGNYPTGNMYNGPSMAGQMGPGGQPMYNNMPGGPAGMSRGNYSNMYQGNMMGMNNQYGSYGGPGQNAQGGPPQGPNGMPNSGPSANGPQGNMNSQSGSNGPMPGPQTPGATPIKGAQAAAQAAMAAANAAARSQQPPTPVTPTRQMNPSQPPSRMGYNAAPGMPMPGQPPHNMPPQSMSPLSHMNQMNPMGYNPSGMNMPPHPQNSVSPVPPSMPVGKMHNNSNSVSNYSAEQPLPKSKSTKSKSSNANSNSSGPPSVPNNLQHNSIASPNMPMPSPGMSDGNSQGARPSSTPASTLSDTGSHSNDSSSMGPLMTEGQQPAQGSQNSSPAHGPTSHNTDNGTSSTVGAPSDANQLPMRTTANAVETSTTVTQSITSPVTSLSIEGGNSNDSHSLPPMEPIPAMQNCIPTPSQDDPGEPPEKKKKTEVTGISQLAFTRVAPSPGGASIASSGTHEDIDNIGSPSGWGSGKSGGGGGGDYMKLYEMGMEGERKPFLDRLFAFLDEKGSPISNMPVISKQPIDLYRLYVIVQEKGGMVEVTKAKKWKEICGLINVSGSASAAFTLKKNYIKFLFAHECRYDRGNMDPAPVLAQMDQDLEKKRAAKNKHRAPSPASQSSQDGMPSQYMGNDQHMGHMGQGMIGNHMMNNMAPHAGPPHAGPMMGPNSMGGPHHMGPGMQAPGHMMGGSMGHQNYGGNYGNMMQPGPNMMGNSMSQGPQGSMIGPGGMQGPNGMMGGMGPGGPQQGNMMPHNNMGQHGMMGNMNNMNMPANSMMPHNMMQGGNMGHQSGMMPPSSQMNQMNNPMMRNNSGQGPNGMPMMPPNSMGNTSMPNSMPVRINNDSVSCQDPFADEPYQKSNSQPMPYPSMQQQPNSGSNSPMPPSSMPISSVGGMMSSSGPMQGGGGPPHMTMSSSGGPVMSSGQPNSSQSSFTPPSSGAMSMTPGGPNQMPLHQSPIHNLNDYQQGSQHQQMQQQPHSQQQQQQQHQQQQNEPMKSEPYQNNTDMPPSSVMSRNASLPPHQNQSMGSPAPPSNASTPTPSLKSEYPAKNESHMFSQDSNSNSSMPEYTVRHSEPTSTTYSATQQSMGHPGTDSSSSQFSNTTNTVSSSGRQFPFGDNKFNKPDRFDQGSPSLTQSGPASMSQTQMVNQPPISMPQGPVGPVTSMGHSQATPMGHGQATPIGTGQATPIGPGQTPGGHPVHMGHMGQQGPMTQSGHMPQGPIPQQSPMGPVPMSQHGPMNQPGHMPSQAGNQQGPMGQGPMQGPMNYQQPGGPGGVPHPPYMNQQPGMEPVRYGHQGPEQYSQQQSYHGGNTSHGNFPPRPPIVKNDQGYPGSQGGQYGNQPMQGGMYGTPNKRYPDNRNDYMSPAYGSQPYNGSNSMGNYIEPQYQGPQPYNEYSDTSSASYADTIKFIFCLYQDTDSILHELLKKYYLLSLHFCLILQITFIEANRSQGGWPPMMQRPYNQNMPPYGPPSSMGPHAGPPNLSRRMSPTPRYRDHAVSPGKQKMPQGAPMGGSFKKDSFFPFDSIESTQPLLNKRRKLNRHDVGQIEAWRIMMSLKSGLLAESTWALDTLNILLYDDATVAYFGLGHLPGLLEVLLDHLRRCLLEIFDIFEESQIESGHEEFKENLVRMAILESVRKDNDESAEEVKEINRVNKSLACIENGEENGVEEAGEEEEKSEIGEDSLNKSDDSVKEEEEKETETAVKEEPARPPKPRRNYTHITRQGREVKLEEGSDPDGLCDSKIWDVYGESGDQSESWVTGKGPLTEHVVTHLEDLNEHKNSSRRFFRRPMKRKADSCMDVKIEKSEDIKDEHVIKDEKIDMDVYHSNKDCESEVHSNNDNLDNEKCETSSNNTDCSCEKDHTCNAFIKSVTLKSEPRDLLPEKNDSDDSNCDDKLGVKSFFRDEPRMKLAVKYELLDSDELEQTCKTQFGLNTEGERNSVEDESYQRNEPPLCLTSEAQHELGRRCICVSNIFRNLSFIPGNDVEMSRHSGLIYILGKLLLLHHKHLPRSRVRRRFDRDDIEEDMVDTSQGIDEWWWDCLNVLRENTLVTFANICAQLKLDIFPDEICLPIIDGLLHWVVCPSSCASDPLPTVGPASVLSPQRLVLEALCKLCIHDKNVDMLLASPPYERIVQLFSVLTKLLANKGEQVTMEFSVVLLSELVRGGSSAARGIALQHPSISLLIDFIETAEQKAMQVANMHTVQMLRDNPEMMGTSLDMIRRAASVLTHLARVPDNRKMFVHHQNRLLALVMSQILDHNVASQLSDVLFQCSQLS</sequence>
<feature type="compositionally biased region" description="Low complexity" evidence="4">
    <location>
        <begin position="615"/>
        <end position="642"/>
    </location>
</feature>
<evidence type="ECO:0000256" key="4">
    <source>
        <dbReference type="SAM" id="MobiDB-lite"/>
    </source>
</evidence>
<dbReference type="InterPro" id="IPR036431">
    <property type="entry name" value="ARID_dom_sf"/>
</dbReference>
<feature type="compositionally biased region" description="Low complexity" evidence="4">
    <location>
        <begin position="1337"/>
        <end position="1363"/>
    </location>
</feature>
<name>A0ABY7EDE3_MYAAR</name>
<evidence type="ECO:0000259" key="5">
    <source>
        <dbReference type="PROSITE" id="PS51011"/>
    </source>
</evidence>
<feature type="compositionally biased region" description="Low complexity" evidence="4">
    <location>
        <begin position="1464"/>
        <end position="1481"/>
    </location>
</feature>
<feature type="compositionally biased region" description="Low complexity" evidence="4">
    <location>
        <begin position="1037"/>
        <end position="1053"/>
    </location>
</feature>
<feature type="region of interest" description="Disordered" evidence="4">
    <location>
        <begin position="1836"/>
        <end position="1881"/>
    </location>
</feature>
<keyword evidence="3" id="KW-0539">Nucleus</keyword>
<dbReference type="PANTHER" id="PTHR12656:SF5">
    <property type="entry name" value="TRITHORAX GROUP PROTEIN OSA"/>
    <property type="match status" value="1"/>
</dbReference>
<gene>
    <name evidence="6" type="ORF">MAR_016849</name>
</gene>
<dbReference type="PROSITE" id="PS51011">
    <property type="entry name" value="ARID"/>
    <property type="match status" value="1"/>
</dbReference>
<feature type="compositionally biased region" description="Low complexity" evidence="4">
    <location>
        <begin position="267"/>
        <end position="291"/>
    </location>
</feature>
<feature type="region of interest" description="Disordered" evidence="4">
    <location>
        <begin position="1607"/>
        <end position="1689"/>
    </location>
</feature>
<keyword evidence="7" id="KW-1185">Reference proteome</keyword>
<dbReference type="InterPro" id="IPR001606">
    <property type="entry name" value="ARID_dom"/>
</dbReference>
<feature type="compositionally biased region" description="Low complexity" evidence="4">
    <location>
        <begin position="497"/>
        <end position="526"/>
    </location>
</feature>
<feature type="compositionally biased region" description="Low complexity" evidence="4">
    <location>
        <begin position="1281"/>
        <end position="1310"/>
    </location>
</feature>
<feature type="domain" description="ARID" evidence="5">
    <location>
        <begin position="868"/>
        <end position="959"/>
    </location>
</feature>
<dbReference type="SMART" id="SM01014">
    <property type="entry name" value="ARID"/>
    <property type="match status" value="1"/>
</dbReference>
<feature type="compositionally biased region" description="Low complexity" evidence="4">
    <location>
        <begin position="1019"/>
        <end position="1030"/>
    </location>
</feature>
<feature type="compositionally biased region" description="Acidic residues" evidence="4">
    <location>
        <begin position="2034"/>
        <end position="2049"/>
    </location>
</feature>
<feature type="compositionally biased region" description="Pro residues" evidence="4">
    <location>
        <begin position="229"/>
        <end position="245"/>
    </location>
</feature>
<proteinExistence type="predicted"/>
<keyword evidence="2" id="KW-0597">Phosphoprotein</keyword>
<feature type="compositionally biased region" description="Basic and acidic residues" evidence="4">
    <location>
        <begin position="2050"/>
        <end position="2063"/>
    </location>
</feature>
<feature type="compositionally biased region" description="Low complexity" evidence="4">
    <location>
        <begin position="97"/>
        <end position="125"/>
    </location>
</feature>
<feature type="compositionally biased region" description="Polar residues" evidence="4">
    <location>
        <begin position="559"/>
        <end position="569"/>
    </location>
</feature>
<feature type="compositionally biased region" description="Polar residues" evidence="4">
    <location>
        <begin position="330"/>
        <end position="351"/>
    </location>
</feature>
<feature type="compositionally biased region" description="Polar residues" evidence="4">
    <location>
        <begin position="601"/>
        <end position="612"/>
    </location>
</feature>
<protein>
    <submittedName>
        <fullName evidence="6">OSA-like protein</fullName>
    </submittedName>
</protein>
<feature type="compositionally biased region" description="Low complexity" evidence="4">
    <location>
        <begin position="246"/>
        <end position="257"/>
    </location>
</feature>
<dbReference type="Gene3D" id="1.10.150.60">
    <property type="entry name" value="ARID DNA-binding domain"/>
    <property type="match status" value="1"/>
</dbReference>
<feature type="region of interest" description="Disordered" evidence="4">
    <location>
        <begin position="1"/>
        <end position="365"/>
    </location>
</feature>
<dbReference type="InterPro" id="IPR033388">
    <property type="entry name" value="BAF250_C"/>
</dbReference>
<feature type="compositionally biased region" description="Polar residues" evidence="4">
    <location>
        <begin position="296"/>
        <end position="311"/>
    </location>
</feature>
<evidence type="ECO:0000256" key="2">
    <source>
        <dbReference type="ARBA" id="ARBA00022553"/>
    </source>
</evidence>
<feature type="compositionally biased region" description="Polar residues" evidence="4">
    <location>
        <begin position="1371"/>
        <end position="1399"/>
    </location>
</feature>
<accession>A0ABY7EDE3</accession>
<feature type="compositionally biased region" description="Low complexity" evidence="4">
    <location>
        <begin position="1183"/>
        <end position="1210"/>
    </location>
</feature>
<feature type="compositionally biased region" description="Low complexity" evidence="4">
    <location>
        <begin position="1259"/>
        <end position="1273"/>
    </location>
</feature>
<feature type="compositionally biased region" description="Polar residues" evidence="4">
    <location>
        <begin position="697"/>
        <end position="773"/>
    </location>
</feature>
<dbReference type="SUPFAM" id="SSF46774">
    <property type="entry name" value="ARID-like"/>
    <property type="match status" value="1"/>
</dbReference>
<feature type="compositionally biased region" description="Low complexity" evidence="4">
    <location>
        <begin position="446"/>
        <end position="469"/>
    </location>
</feature>
<evidence type="ECO:0000313" key="6">
    <source>
        <dbReference type="EMBL" id="WAR06891.1"/>
    </source>
</evidence>
<evidence type="ECO:0000256" key="1">
    <source>
        <dbReference type="ARBA" id="ARBA00004123"/>
    </source>
</evidence>